<dbReference type="AlphaFoldDB" id="A0A7I0ITZ0"/>
<dbReference type="RefSeq" id="WP_135770354.1">
    <property type="nucleotide sequence ID" value="NZ_RQFT01000003.1"/>
</dbReference>
<reference evidence="2 3" key="1">
    <citation type="journal article" date="2019" name="PLoS Negl. Trop. Dis.">
        <title>Revisiting the worldwide diversity of Leptospira species in the environment.</title>
        <authorList>
            <person name="Vincent A.T."/>
            <person name="Schiettekatte O."/>
            <person name="Bourhy P."/>
            <person name="Veyrier F.J."/>
            <person name="Picardeau M."/>
        </authorList>
    </citation>
    <scope>NUCLEOTIDE SEQUENCE [LARGE SCALE GENOMIC DNA]</scope>
    <source>
        <strain evidence="2 3">201800273</strain>
    </source>
</reference>
<dbReference type="Pfam" id="PF01973">
    <property type="entry name" value="MptE-like"/>
    <property type="match status" value="1"/>
</dbReference>
<dbReference type="EMBL" id="RQFT01000003">
    <property type="protein sequence ID" value="TGL08569.1"/>
    <property type="molecule type" value="Genomic_DNA"/>
</dbReference>
<gene>
    <name evidence="2" type="ORF">EHQ43_05905</name>
</gene>
<proteinExistence type="predicted"/>
<dbReference type="Proteomes" id="UP000297641">
    <property type="component" value="Unassembled WGS sequence"/>
</dbReference>
<evidence type="ECO:0000313" key="3">
    <source>
        <dbReference type="Proteomes" id="UP000297641"/>
    </source>
</evidence>
<dbReference type="PANTHER" id="PTHR41786:SF1">
    <property type="entry name" value="6-HYDROXYMETHYLPTERIN DIPHOSPHOKINASE MPTE-LIKE DOMAIN-CONTAINING PROTEIN"/>
    <property type="match status" value="1"/>
</dbReference>
<evidence type="ECO:0000259" key="1">
    <source>
        <dbReference type="Pfam" id="PF01973"/>
    </source>
</evidence>
<sequence>MPIVLGIGALHSIRALLESPSSHTHFLFWEPLSEIYDLPAFQNETKELIQKASSKGISLFVITGKSPNWLEIKQNLIESSSSHQIKNLTWTIYETPSYERLFPELVKECKNQFLSQFSSQSTNENTIHHFRKLWTHNYLKNKLNVKLNQMDIHWFQSFSSDQPNVLFLGASPGLELDIEKIKIQRQNWTLFASDTSVGFLLENEITPDYIVSFDSGRGTVFHFLLDIPKDIPIITWLGGSPYLFELPNPKILVNTGHPLDQIIAFLFQSEKNMDWPHYQNPSLNLFGMVLSITSGIQGRNFAMSGVSFITEQGKSHCKATGYERYYEPQINRKKSLEYFTKRLYSGVRKGKNQVVWEEVLTSKQKAKIQMFSELTAFTTNIESKKSTFVSFQGFPPKNSDLAKWANQDQSGIIHSKTLNTWLRFSPG</sequence>
<feature type="domain" description="6-hydroxymethylpterin diphosphokinase MptE-like" evidence="1">
    <location>
        <begin position="155"/>
        <end position="257"/>
    </location>
</feature>
<accession>A0A7I0ITZ0</accession>
<evidence type="ECO:0000313" key="2">
    <source>
        <dbReference type="EMBL" id="TGL08569.1"/>
    </source>
</evidence>
<name>A0A7I0ITZ0_9LEPT</name>
<protein>
    <submittedName>
        <fullName evidence="2">DUF115 domain-containing protein</fullName>
    </submittedName>
</protein>
<organism evidence="2 3">
    <name type="scientific">Leptospira bouyouniensis</name>
    <dbReference type="NCBI Taxonomy" id="2484911"/>
    <lineage>
        <taxon>Bacteria</taxon>
        <taxon>Pseudomonadati</taxon>
        <taxon>Spirochaetota</taxon>
        <taxon>Spirochaetia</taxon>
        <taxon>Leptospirales</taxon>
        <taxon>Leptospiraceae</taxon>
        <taxon>Leptospira</taxon>
    </lineage>
</organism>
<dbReference type="PANTHER" id="PTHR41786">
    <property type="entry name" value="MOTILITY ACCESSORY FACTOR MAF"/>
    <property type="match status" value="1"/>
</dbReference>
<comment type="caution">
    <text evidence="2">The sequence shown here is derived from an EMBL/GenBank/DDBJ whole genome shotgun (WGS) entry which is preliminary data.</text>
</comment>
<dbReference type="InterPro" id="IPR002826">
    <property type="entry name" value="MptE-like"/>
</dbReference>